<evidence type="ECO:0000313" key="3">
    <source>
        <dbReference type="EMBL" id="ELY47165.1"/>
    </source>
</evidence>
<dbReference type="PANTHER" id="PTHR46268">
    <property type="entry name" value="STRESS RESPONSE PROTEIN NHAX"/>
    <property type="match status" value="1"/>
</dbReference>
<protein>
    <submittedName>
        <fullName evidence="3">UspA domain-containing protein</fullName>
    </submittedName>
</protein>
<dbReference type="EMBL" id="AOHY01000036">
    <property type="protein sequence ID" value="ELY47165.1"/>
    <property type="molecule type" value="Genomic_DNA"/>
</dbReference>
<dbReference type="PANTHER" id="PTHR46268:SF24">
    <property type="entry name" value="UNIVERSAL STRESS PROTEIN"/>
    <property type="match status" value="1"/>
</dbReference>
<dbReference type="SUPFAM" id="SSF52402">
    <property type="entry name" value="Adenine nucleotide alpha hydrolases-like"/>
    <property type="match status" value="1"/>
</dbReference>
<dbReference type="CDD" id="cd00293">
    <property type="entry name" value="USP-like"/>
    <property type="match status" value="1"/>
</dbReference>
<dbReference type="Proteomes" id="UP000011690">
    <property type="component" value="Unassembled WGS sequence"/>
</dbReference>
<proteinExistence type="inferred from homology"/>
<organism evidence="3 4">
    <name type="scientific">Natronorubrum bangense JCM 10635</name>
    <dbReference type="NCBI Taxonomy" id="1227500"/>
    <lineage>
        <taxon>Archaea</taxon>
        <taxon>Methanobacteriati</taxon>
        <taxon>Methanobacteriota</taxon>
        <taxon>Stenosarchaea group</taxon>
        <taxon>Halobacteria</taxon>
        <taxon>Halobacteriales</taxon>
        <taxon>Natrialbaceae</taxon>
        <taxon>Natronorubrum</taxon>
    </lineage>
</organism>
<gene>
    <name evidence="3" type="ORF">C494_13221</name>
</gene>
<dbReference type="Gene3D" id="3.40.50.620">
    <property type="entry name" value="HUPs"/>
    <property type="match status" value="1"/>
</dbReference>
<evidence type="ECO:0000313" key="4">
    <source>
        <dbReference type="Proteomes" id="UP000011690"/>
    </source>
</evidence>
<dbReference type="InterPro" id="IPR006016">
    <property type="entry name" value="UspA"/>
</dbReference>
<dbReference type="PATRIC" id="fig|1227500.6.peg.2671"/>
<feature type="domain" description="UspA" evidence="2">
    <location>
        <begin position="6"/>
        <end position="151"/>
    </location>
</feature>
<dbReference type="InterPro" id="IPR006015">
    <property type="entry name" value="Universal_stress_UspA"/>
</dbReference>
<name>L9WCE3_9EURY</name>
<dbReference type="eggNOG" id="arCOG02053">
    <property type="taxonomic scope" value="Archaea"/>
</dbReference>
<keyword evidence="4" id="KW-1185">Reference proteome</keyword>
<reference evidence="3 4" key="1">
    <citation type="journal article" date="2014" name="PLoS Genet.">
        <title>Phylogenetically driven sequencing of extremely halophilic archaea reveals strategies for static and dynamic osmo-response.</title>
        <authorList>
            <person name="Becker E.A."/>
            <person name="Seitzer P.M."/>
            <person name="Tritt A."/>
            <person name="Larsen D."/>
            <person name="Krusor M."/>
            <person name="Yao A.I."/>
            <person name="Wu D."/>
            <person name="Madern D."/>
            <person name="Eisen J.A."/>
            <person name="Darling A.E."/>
            <person name="Facciotti M.T."/>
        </authorList>
    </citation>
    <scope>NUCLEOTIDE SEQUENCE [LARGE SCALE GENOMIC DNA]</scope>
    <source>
        <strain evidence="3 4">JCM 10635</strain>
    </source>
</reference>
<dbReference type="PRINTS" id="PR01438">
    <property type="entry name" value="UNVRSLSTRESS"/>
</dbReference>
<dbReference type="AlphaFoldDB" id="L9WCE3"/>
<evidence type="ECO:0000256" key="1">
    <source>
        <dbReference type="ARBA" id="ARBA00008791"/>
    </source>
</evidence>
<sequence>MEDEDMSRSVLVPVDGSPLSLYALRHALRAFPDAAVTVYHVVDLFEPDYSTDVESGYEPMIGSEAWYRTVDDATDQLFAEVDEVAADYDRSVTTESDIGEPARLILEYVTDEAIDHVVLGSHGRLAANRSLFGSVAETVVRRAPVPVTVVR</sequence>
<comment type="caution">
    <text evidence="3">The sequence shown here is derived from an EMBL/GenBank/DDBJ whole genome shotgun (WGS) entry which is preliminary data.</text>
</comment>
<dbReference type="Pfam" id="PF00582">
    <property type="entry name" value="Usp"/>
    <property type="match status" value="1"/>
</dbReference>
<dbReference type="InterPro" id="IPR014729">
    <property type="entry name" value="Rossmann-like_a/b/a_fold"/>
</dbReference>
<accession>L9WCE3</accession>
<evidence type="ECO:0000259" key="2">
    <source>
        <dbReference type="Pfam" id="PF00582"/>
    </source>
</evidence>
<comment type="similarity">
    <text evidence="1">Belongs to the universal stress protein A family.</text>
</comment>